<dbReference type="AlphaFoldDB" id="A0A4Q9MR13"/>
<gene>
    <name evidence="3" type="ORF">BD311DRAFT_776945</name>
</gene>
<proteinExistence type="inferred from homology"/>
<dbReference type="PANTHER" id="PTHR31841">
    <property type="entry name" value="PROTEIN FAM72A-RELATED"/>
    <property type="match status" value="1"/>
</dbReference>
<feature type="compositionally biased region" description="Low complexity" evidence="2">
    <location>
        <begin position="338"/>
        <end position="349"/>
    </location>
</feature>
<dbReference type="OrthoDB" id="2526683at2759"/>
<organism evidence="3">
    <name type="scientific">Dichomitus squalens</name>
    <dbReference type="NCBI Taxonomy" id="114155"/>
    <lineage>
        <taxon>Eukaryota</taxon>
        <taxon>Fungi</taxon>
        <taxon>Dikarya</taxon>
        <taxon>Basidiomycota</taxon>
        <taxon>Agaricomycotina</taxon>
        <taxon>Agaricomycetes</taxon>
        <taxon>Polyporales</taxon>
        <taxon>Polyporaceae</taxon>
        <taxon>Dichomitus</taxon>
    </lineage>
</organism>
<dbReference type="EMBL" id="ML143407">
    <property type="protein sequence ID" value="TBU30189.1"/>
    <property type="molecule type" value="Genomic_DNA"/>
</dbReference>
<protein>
    <recommendedName>
        <fullName evidence="4">FAM72 protein-domain-containing protein</fullName>
    </recommendedName>
</protein>
<accession>A0A4Q9MR13</accession>
<feature type="compositionally biased region" description="Low complexity" evidence="2">
    <location>
        <begin position="197"/>
        <end position="221"/>
    </location>
</feature>
<feature type="region of interest" description="Disordered" evidence="2">
    <location>
        <begin position="194"/>
        <end position="231"/>
    </location>
</feature>
<feature type="region of interest" description="Disordered" evidence="2">
    <location>
        <begin position="321"/>
        <end position="485"/>
    </location>
</feature>
<evidence type="ECO:0000256" key="1">
    <source>
        <dbReference type="ARBA" id="ARBA00006888"/>
    </source>
</evidence>
<evidence type="ECO:0000256" key="2">
    <source>
        <dbReference type="SAM" id="MobiDB-lite"/>
    </source>
</evidence>
<dbReference type="InterPro" id="IPR026768">
    <property type="entry name" value="YPEH2ZP"/>
</dbReference>
<dbReference type="Proteomes" id="UP000292957">
    <property type="component" value="Unassembled WGS sequence"/>
</dbReference>
<name>A0A4Q9MR13_9APHY</name>
<feature type="compositionally biased region" description="Basic and acidic residues" evidence="2">
    <location>
        <begin position="33"/>
        <end position="43"/>
    </location>
</feature>
<evidence type="ECO:0000313" key="3">
    <source>
        <dbReference type="EMBL" id="TBU30189.1"/>
    </source>
</evidence>
<evidence type="ECO:0008006" key="4">
    <source>
        <dbReference type="Google" id="ProtNLM"/>
    </source>
</evidence>
<dbReference type="PANTHER" id="PTHR31841:SF1">
    <property type="entry name" value="PROTEIN FAM72A-RELATED"/>
    <property type="match status" value="1"/>
</dbReference>
<dbReference type="GO" id="GO:0005829">
    <property type="term" value="C:cytosol"/>
    <property type="evidence" value="ECO:0007669"/>
    <property type="project" value="TreeGrafter"/>
</dbReference>
<feature type="compositionally biased region" description="Low complexity" evidence="2">
    <location>
        <begin position="405"/>
        <end position="424"/>
    </location>
</feature>
<dbReference type="Pfam" id="PF14976">
    <property type="entry name" value="YPEH2ZP"/>
    <property type="match status" value="2"/>
</dbReference>
<feature type="region of interest" description="Disordered" evidence="2">
    <location>
        <begin position="1"/>
        <end position="73"/>
    </location>
</feature>
<feature type="compositionally biased region" description="Polar residues" evidence="2">
    <location>
        <begin position="440"/>
        <end position="453"/>
    </location>
</feature>
<feature type="compositionally biased region" description="Polar residues" evidence="2">
    <location>
        <begin position="325"/>
        <end position="337"/>
    </location>
</feature>
<reference evidence="3" key="1">
    <citation type="submission" date="2019-01" db="EMBL/GenBank/DDBJ databases">
        <title>Draft genome sequences of three monokaryotic isolates of the white-rot basidiomycete fungus Dichomitus squalens.</title>
        <authorList>
            <consortium name="DOE Joint Genome Institute"/>
            <person name="Lopez S.C."/>
            <person name="Andreopoulos B."/>
            <person name="Pangilinan J."/>
            <person name="Lipzen A."/>
            <person name="Riley R."/>
            <person name="Ahrendt S."/>
            <person name="Ng V."/>
            <person name="Barry K."/>
            <person name="Daum C."/>
            <person name="Grigoriev I.V."/>
            <person name="Hilden K.S."/>
            <person name="Makela M.R."/>
            <person name="de Vries R.P."/>
        </authorList>
    </citation>
    <scope>NUCLEOTIDE SEQUENCE [LARGE SCALE GENOMIC DNA]</scope>
    <source>
        <strain evidence="3">OM18370.1</strain>
    </source>
</reference>
<feature type="compositionally biased region" description="Low complexity" evidence="2">
    <location>
        <begin position="457"/>
        <end position="483"/>
    </location>
</feature>
<sequence length="569" mass="59876">MPARTVPSSPDLALSPPRFHPRPTLQPLSSSHLHRDALDERSPEYNTYAVRMPPQNAHPDADYGSHPGWPPPGPRVYPDPSSIPPHWHVHPSALTQYRDARTPAPPAPATQSNARAPWQNPYTRVLQVQPFVAPPPPPIPHKVWILDCKACGMFLTNRGMKAVLLLRPNVPLYSTDALPINCSAFSPESEGTIRMHSTSVSSTSSGSGSRSARSSISGPSGDPAQPNASAERSPTRTCECLTQTLCCHGCGNAVGYMIVSPCQRCTSSITVNNRATNGHRFVFYSSEITACERHYISGERGVSPFHPLTSPNPQTLQSGMAGLTIGNSSPRQSVAQQPTPASSTPSTPHSMPPLSPGLTISPGSTIAARRTSVDYLPTPPPDAESAFAPNARVGPTPATAASINTRPSAISSASRSPTSSQSRSRANDDAGPVTPPAPPNSHSTSPHTGNTPPATGASSPTLPPSARARAASTSAAAPSSASAYPPPLNVYNIVPAYLTRPLHPPAPPPAPPPEPLKAGEVLYWHHLLRSGEIPAVSEDPRARLDEGDADVKNEAAMRNALPSGIVAGR</sequence>
<comment type="similarity">
    <text evidence="1">Belongs to the FAM72 family.</text>
</comment>